<name>A0A834E0W3_9CHIR</name>
<organism evidence="1 2">
    <name type="scientific">Phyllostomus discolor</name>
    <name type="common">pale spear-nosed bat</name>
    <dbReference type="NCBI Taxonomy" id="89673"/>
    <lineage>
        <taxon>Eukaryota</taxon>
        <taxon>Metazoa</taxon>
        <taxon>Chordata</taxon>
        <taxon>Craniata</taxon>
        <taxon>Vertebrata</taxon>
        <taxon>Euteleostomi</taxon>
        <taxon>Mammalia</taxon>
        <taxon>Eutheria</taxon>
        <taxon>Laurasiatheria</taxon>
        <taxon>Chiroptera</taxon>
        <taxon>Yangochiroptera</taxon>
        <taxon>Phyllostomidae</taxon>
        <taxon>Phyllostominae</taxon>
        <taxon>Phyllostomus</taxon>
    </lineage>
</organism>
<sequence>MPPVASEPGRTFFLFFPTGFSWGRVILALFPGPGSTHASWNCPTELCSPNFETQGAIEKLMVSLAHASVCSLGLWEATLPDLLQILAHSSTLSQGLGCREREGRETLTKIGSSNQVIRETFKSRLKPWLSSWVRALCQKAKVVGSIPSQSTNRNQPMNA</sequence>
<dbReference type="EMBL" id="JABVXQ010000007">
    <property type="protein sequence ID" value="KAF6099799.1"/>
    <property type="molecule type" value="Genomic_DNA"/>
</dbReference>
<gene>
    <name evidence="1" type="ORF">HJG60_011531</name>
</gene>
<accession>A0A834E0W3</accession>
<proteinExistence type="predicted"/>
<dbReference type="Proteomes" id="UP000664940">
    <property type="component" value="Unassembled WGS sequence"/>
</dbReference>
<evidence type="ECO:0000313" key="1">
    <source>
        <dbReference type="EMBL" id="KAF6099799.1"/>
    </source>
</evidence>
<dbReference type="AlphaFoldDB" id="A0A834E0W3"/>
<comment type="caution">
    <text evidence="1">The sequence shown here is derived from an EMBL/GenBank/DDBJ whole genome shotgun (WGS) entry which is preliminary data.</text>
</comment>
<reference evidence="1 2" key="1">
    <citation type="journal article" date="2020" name="Nature">
        <title>Six reference-quality genomes reveal evolution of bat adaptations.</title>
        <authorList>
            <person name="Jebb D."/>
            <person name="Huang Z."/>
            <person name="Pippel M."/>
            <person name="Hughes G.M."/>
            <person name="Lavrichenko K."/>
            <person name="Devanna P."/>
            <person name="Winkler S."/>
            <person name="Jermiin L.S."/>
            <person name="Skirmuntt E.C."/>
            <person name="Katzourakis A."/>
            <person name="Burkitt-Gray L."/>
            <person name="Ray D.A."/>
            <person name="Sullivan K.A.M."/>
            <person name="Roscito J.G."/>
            <person name="Kirilenko B.M."/>
            <person name="Davalos L.M."/>
            <person name="Corthals A.P."/>
            <person name="Power M.L."/>
            <person name="Jones G."/>
            <person name="Ransome R.D."/>
            <person name="Dechmann D.K.N."/>
            <person name="Locatelli A.G."/>
            <person name="Puechmaille S.J."/>
            <person name="Fedrigo O."/>
            <person name="Jarvis E.D."/>
            <person name="Hiller M."/>
            <person name="Vernes S.C."/>
            <person name="Myers E.W."/>
            <person name="Teeling E.C."/>
        </authorList>
    </citation>
    <scope>NUCLEOTIDE SEQUENCE [LARGE SCALE GENOMIC DNA]</scope>
    <source>
        <strain evidence="1">Bat1K_MPI-CBG_1</strain>
    </source>
</reference>
<evidence type="ECO:0000313" key="2">
    <source>
        <dbReference type="Proteomes" id="UP000664940"/>
    </source>
</evidence>
<protein>
    <submittedName>
        <fullName evidence="1">Uncharacterized protein</fullName>
    </submittedName>
</protein>